<reference evidence="1" key="1">
    <citation type="submission" date="2021-04" db="EMBL/GenBank/DDBJ databases">
        <authorList>
            <person name="Barnhill K.B."/>
            <person name="Biggs A.M."/>
            <person name="Bland J."/>
            <person name="Choudhary H.M."/>
            <person name="Crogan R.E."/>
            <person name="Finocchiaro A.B."/>
            <person name="Franco V."/>
            <person name="Fuller T.A."/>
            <person name="Hanwacker C.G."/>
            <person name="Howard Z.E."/>
            <person name="Iqbal M."/>
            <person name="Mathew A.M."/>
            <person name="Miller S."/>
            <person name="Padhye S."/>
            <person name="Rainey E."/>
            <person name="Rodriguez A."/>
            <person name="Stewart E."/>
            <person name="Otero L.A."/>
            <person name="Chase M.A."/>
            <person name="Pollenz R.S."/>
            <person name="Garlena R.A."/>
            <person name="Russell D.A."/>
            <person name="Jacobs-Sera D."/>
            <person name="Hatfull G.F."/>
        </authorList>
    </citation>
    <scope>NUCLEOTIDE SEQUENCE</scope>
</reference>
<dbReference type="NCBIfam" id="TIGR00616">
    <property type="entry name" value="rect"/>
    <property type="match status" value="1"/>
</dbReference>
<evidence type="ECO:0000313" key="1">
    <source>
        <dbReference type="EMBL" id="QWS68154.1"/>
    </source>
</evidence>
<dbReference type="InterPro" id="IPR004590">
    <property type="entry name" value="ssDNA_annealing_RecT"/>
</dbReference>
<dbReference type="EMBL" id="MZ028627">
    <property type="protein sequence ID" value="QWS68154.1"/>
    <property type="molecule type" value="Genomic_DNA"/>
</dbReference>
<dbReference type="Pfam" id="PF03837">
    <property type="entry name" value="RecT"/>
    <property type="match status" value="1"/>
</dbReference>
<proteinExistence type="predicted"/>
<gene>
    <name evidence="1" type="primary">37</name>
    <name evidence="1" type="ORF">SEA_VANLEE_37</name>
</gene>
<evidence type="ECO:0000313" key="2">
    <source>
        <dbReference type="Proteomes" id="UP000683422"/>
    </source>
</evidence>
<dbReference type="RefSeq" id="YP_010755778.1">
    <property type="nucleotide sequence ID" value="NC_073474.1"/>
</dbReference>
<dbReference type="GO" id="GO:0006259">
    <property type="term" value="P:DNA metabolic process"/>
    <property type="evidence" value="ECO:0007669"/>
    <property type="project" value="InterPro"/>
</dbReference>
<dbReference type="Proteomes" id="UP000683422">
    <property type="component" value="Segment"/>
</dbReference>
<accession>A0A8F2D9D3</accession>
<dbReference type="GO" id="GO:0003677">
    <property type="term" value="F:DNA binding"/>
    <property type="evidence" value="ECO:0007669"/>
    <property type="project" value="InterPro"/>
</dbReference>
<sequence>MSMSENSEGGGEVAVMDEKKKQSISDLVVAYTTEFATALPSHLDGDQWVRQSLGALRKSPELVDAANNNPFEALRVFMEAARLGHVPGTKEFYLIPRGNSDLGYEKYVDKRGDQRSRAIKQLSGIEGYHGIVERMYRAGAVSAVKVQLVHANDGFDFEPGVHLKPDHKVNWFKGNRGDVIGGYAFADMVDGGVSQVIVMSLDEINEHRDASDSWKYESSRANSPWSKWPNQMRKKTLARALEPWVPTSSEYLREKIRIAAEVKAERDRIDREDRERAMRERAEAPVVVEGEVDEATIVEGETVESNG</sequence>
<dbReference type="GeneID" id="80020449"/>
<organism evidence="1 2">
    <name type="scientific">Gordonia phage VanLee</name>
    <dbReference type="NCBI Taxonomy" id="2845816"/>
    <lineage>
        <taxon>Viruses</taxon>
        <taxon>Duplodnaviria</taxon>
        <taxon>Heunggongvirae</taxon>
        <taxon>Uroviricota</taxon>
        <taxon>Caudoviricetes</taxon>
        <taxon>Kruegerviridae</taxon>
        <taxon>Vanleevirus</taxon>
        <taxon>Vanleevirus vanlee</taxon>
    </lineage>
</organism>
<protein>
    <submittedName>
        <fullName evidence="1">RecT-like DNA pairing protein</fullName>
    </submittedName>
</protein>
<dbReference type="InterPro" id="IPR018330">
    <property type="entry name" value="RecT_fam"/>
</dbReference>
<dbReference type="KEGG" id="vg:80020449"/>
<name>A0A8F2D9D3_9CAUD</name>
<keyword evidence="2" id="KW-1185">Reference proteome</keyword>